<name>A0AC35EZK9_9BILA</name>
<proteinExistence type="predicted"/>
<protein>
    <submittedName>
        <fullName evidence="2">Glycosyltransferase family 92 protein</fullName>
    </submittedName>
</protein>
<accession>A0AC35EZK9</accession>
<reference evidence="2" key="1">
    <citation type="submission" date="2022-11" db="UniProtKB">
        <authorList>
            <consortium name="WormBaseParasite"/>
        </authorList>
    </citation>
    <scope>IDENTIFICATION</scope>
</reference>
<evidence type="ECO:0000313" key="2">
    <source>
        <dbReference type="WBParaSite" id="PS1159_v2.g12283.t1"/>
    </source>
</evidence>
<organism evidence="1 2">
    <name type="scientific">Panagrolaimus sp. PS1159</name>
    <dbReference type="NCBI Taxonomy" id="55785"/>
    <lineage>
        <taxon>Eukaryota</taxon>
        <taxon>Metazoa</taxon>
        <taxon>Ecdysozoa</taxon>
        <taxon>Nematoda</taxon>
        <taxon>Chromadorea</taxon>
        <taxon>Rhabditida</taxon>
        <taxon>Tylenchina</taxon>
        <taxon>Panagrolaimomorpha</taxon>
        <taxon>Panagrolaimoidea</taxon>
        <taxon>Panagrolaimidae</taxon>
        <taxon>Panagrolaimus</taxon>
    </lineage>
</organism>
<dbReference type="Proteomes" id="UP000887580">
    <property type="component" value="Unplaced"/>
</dbReference>
<evidence type="ECO:0000313" key="1">
    <source>
        <dbReference type="Proteomes" id="UP000887580"/>
    </source>
</evidence>
<dbReference type="WBParaSite" id="PS1159_v2.g12283.t1">
    <property type="protein sequence ID" value="PS1159_v2.g12283.t1"/>
    <property type="gene ID" value="PS1159_v2.g12283"/>
</dbReference>
<sequence length="347" mass="40693">MRSAVKENLPIVSCVSSLFYAERWQIVAMSIEWYSYFGVSRQAYYVLSAMIGIHELLKAYNRERIIDLHYWSVPNIPELNSRLQLSTRDLAGSLNDCYLKYREAADFIIVHDVDDLIYIKHGSQFYPPLKQLWQENPLARSLNFSARTVEMESEKGFAQFSMLKSFNSMNILPDSITGKSIYNTSLIESVWIHWPTEYDRRLKPVTWNENNAILIHARNFYFGKYNNSDNNRDILQETILDSKHAQKINKNFENRKFIFESNKYIKEMESSMRYYSNIDECTLSIGGYDAKIFGCRSHYFCKIPRFPGIYCIESRQNYVKHVLTPFLTFYISQKSPSPTLNKNGCSL</sequence>